<sequence length="435" mass="46365">MTYRLTDIDCVSARGHSALGGTLAIQAVWRYDRPVDTAALERFHEALRHGRLGRAVAPAMIPAAGDRWTTRTEFSPLEVAQAPIPAGDLEAWIAEQGHAELRTFGGPAWRLAATHLDNGGSAVSLLVSHTLADGQAFCAAVMDAVADKRLELAYRSDEFGRMRLLAGDLRDAARRARSLPSAAVLALRLAVTGRGGKTGPTDEDARDFRLPTVTATVPAQLWHAAARGRGGTGTTLAVAMMASVATTIGRTDDEGRVRMMMPVSTRTADDLRTNALTSIAFEVDMRDGEPADLAPLRAVMKEQLSAATAGGPDVPPLVPVAVALPRGRYAVLARQAATDAISTVCSSLGKLDSEILRIDGRPASAMMLGLVNQSLNSRTVVTERGGNLYVALVETGEKITLRVMGFHPPTLLDAERLTELVRAALAEYELSATFW</sequence>
<dbReference type="Proteomes" id="UP000540698">
    <property type="component" value="Unassembled WGS sequence"/>
</dbReference>
<proteinExistence type="predicted"/>
<accession>A0A7X6R192</accession>
<gene>
    <name evidence="1" type="ORF">HGB38_02035</name>
</gene>
<reference evidence="1 2" key="1">
    <citation type="submission" date="2020-04" db="EMBL/GenBank/DDBJ databases">
        <title>MicrobeNet Type strains.</title>
        <authorList>
            <person name="Nicholson A.C."/>
        </authorList>
    </citation>
    <scope>NUCLEOTIDE SEQUENCE [LARGE SCALE GENOMIC DNA]</scope>
    <source>
        <strain evidence="1 2">DSM 44956</strain>
    </source>
</reference>
<dbReference type="SUPFAM" id="SSF52777">
    <property type="entry name" value="CoA-dependent acyltransferases"/>
    <property type="match status" value="1"/>
</dbReference>
<keyword evidence="2" id="KW-1185">Reference proteome</keyword>
<protein>
    <recommendedName>
        <fullName evidence="3">Diacylglycerol O-acyltransferase</fullName>
    </recommendedName>
</protein>
<evidence type="ECO:0008006" key="3">
    <source>
        <dbReference type="Google" id="ProtNLM"/>
    </source>
</evidence>
<dbReference type="RefSeq" id="WP_062967430.1">
    <property type="nucleotide sequence ID" value="NZ_JAAXOS010000001.1"/>
</dbReference>
<dbReference type="AlphaFoldDB" id="A0A7X6R192"/>
<evidence type="ECO:0000313" key="2">
    <source>
        <dbReference type="Proteomes" id="UP000540698"/>
    </source>
</evidence>
<comment type="caution">
    <text evidence="1">The sequence shown here is derived from an EMBL/GenBank/DDBJ whole genome shotgun (WGS) entry which is preliminary data.</text>
</comment>
<organism evidence="1 2">
    <name type="scientific">Nocardia gamkensis</name>
    <dbReference type="NCBI Taxonomy" id="352869"/>
    <lineage>
        <taxon>Bacteria</taxon>
        <taxon>Bacillati</taxon>
        <taxon>Actinomycetota</taxon>
        <taxon>Actinomycetes</taxon>
        <taxon>Mycobacteriales</taxon>
        <taxon>Nocardiaceae</taxon>
        <taxon>Nocardia</taxon>
    </lineage>
</organism>
<dbReference type="EMBL" id="JAAXOS010000001">
    <property type="protein sequence ID" value="NKY25013.1"/>
    <property type="molecule type" value="Genomic_DNA"/>
</dbReference>
<evidence type="ECO:0000313" key="1">
    <source>
        <dbReference type="EMBL" id="NKY25013.1"/>
    </source>
</evidence>
<name>A0A7X6R192_9NOCA</name>